<evidence type="ECO:0000256" key="6">
    <source>
        <dbReference type="ARBA" id="ARBA00022723"/>
    </source>
</evidence>
<keyword evidence="11" id="KW-0539">Nucleus</keyword>
<comment type="subcellular location">
    <subcellularLocation>
        <location evidence="3">Nucleus</location>
        <location evidence="3">PML body</location>
    </subcellularLocation>
</comment>
<keyword evidence="7" id="KW-0227">DNA damage</keyword>
<dbReference type="PANTHER" id="PTHR15822:SF4">
    <property type="entry name" value="TYROSYL-DNA PHOSPHODIESTERASE 2"/>
    <property type="match status" value="1"/>
</dbReference>
<dbReference type="Proteomes" id="UP000694541">
    <property type="component" value="Unplaced"/>
</dbReference>
<feature type="compositionally biased region" description="Basic residues" evidence="13">
    <location>
        <begin position="61"/>
        <end position="81"/>
    </location>
</feature>
<sequence>MYFMASLRLSIVNPILPLPPTAARAPERQPRRAELHAAFLPQRPAAGEPWRRRRCRRRRWMRRPGALRRQQRRRRKRKKKSYPWPSGGRCCAPSSPPSPAATRRWRAASWPATAGTCRYARRRGRGAALSPSSPSSPSLPSASVFQRALNAYFDPPLEKEKEEAAGGLPPACAGPGSCIDLTADATTSNAGVNSADSRQQEDDSSFSLITWNIAGLDLGNLKERVRGICSYLALYSPDVVFLQEVIPPHLCLLQMRAGSYTIIPGNIDGYFTVIMLKKPRVKLLKHEIIPFPTTSMMRNLLVVHVSISGNELCLMTSHLESTKNHSKERMKQLQIMLNKMQKEPESTTVIFGGDTNLRDSEVTKLGKLPDNIMDIWEFLGKPQHCRYTWDTNSNTNLDAEYKCKMRFDRIYFRPAADGGHIIPRSMDLIGLEKLDCGRFPSDHWGLLCNFDVIL</sequence>
<evidence type="ECO:0000256" key="12">
    <source>
        <dbReference type="ARBA" id="ARBA00031304"/>
    </source>
</evidence>
<proteinExistence type="predicted"/>
<evidence type="ECO:0000256" key="13">
    <source>
        <dbReference type="SAM" id="MobiDB-lite"/>
    </source>
</evidence>
<evidence type="ECO:0000256" key="9">
    <source>
        <dbReference type="ARBA" id="ARBA00022842"/>
    </source>
</evidence>
<dbReference type="AlphaFoldDB" id="A0A8B9MBQ6"/>
<organism evidence="15 16">
    <name type="scientific">Accipiter nisus</name>
    <name type="common">Eurasian sparrowhawk</name>
    <dbReference type="NCBI Taxonomy" id="211598"/>
    <lineage>
        <taxon>Eukaryota</taxon>
        <taxon>Metazoa</taxon>
        <taxon>Chordata</taxon>
        <taxon>Craniata</taxon>
        <taxon>Vertebrata</taxon>
        <taxon>Euteleostomi</taxon>
        <taxon>Archelosauria</taxon>
        <taxon>Archosauria</taxon>
        <taxon>Dinosauria</taxon>
        <taxon>Saurischia</taxon>
        <taxon>Theropoda</taxon>
        <taxon>Coelurosauria</taxon>
        <taxon>Aves</taxon>
        <taxon>Neognathae</taxon>
        <taxon>Neoaves</taxon>
        <taxon>Telluraves</taxon>
        <taxon>Accipitrimorphae</taxon>
        <taxon>Accipitriformes</taxon>
        <taxon>Accipitridae</taxon>
        <taxon>Accipitrinae</taxon>
        <taxon>Accipiter</taxon>
    </lineage>
</organism>
<keyword evidence="16" id="KW-1185">Reference proteome</keyword>
<evidence type="ECO:0000256" key="1">
    <source>
        <dbReference type="ARBA" id="ARBA00001936"/>
    </source>
</evidence>
<evidence type="ECO:0000313" key="15">
    <source>
        <dbReference type="Ensembl" id="ENSANIP00000006425.1"/>
    </source>
</evidence>
<evidence type="ECO:0000313" key="16">
    <source>
        <dbReference type="Proteomes" id="UP000694541"/>
    </source>
</evidence>
<feature type="domain" description="Endonuclease/exonuclease/phosphatase" evidence="14">
    <location>
        <begin position="209"/>
        <end position="443"/>
    </location>
</feature>
<accession>A0A8B9MBQ6</accession>
<evidence type="ECO:0000259" key="14">
    <source>
        <dbReference type="Pfam" id="PF03372"/>
    </source>
</evidence>
<dbReference type="GO" id="GO:0070260">
    <property type="term" value="F:5'-tyrosyl-DNA phosphodiesterase activity"/>
    <property type="evidence" value="ECO:0007669"/>
    <property type="project" value="TreeGrafter"/>
</dbReference>
<dbReference type="GO" id="GO:0006302">
    <property type="term" value="P:double-strand break repair"/>
    <property type="evidence" value="ECO:0007669"/>
    <property type="project" value="TreeGrafter"/>
</dbReference>
<reference evidence="15" key="1">
    <citation type="submission" date="2025-08" db="UniProtKB">
        <authorList>
            <consortium name="Ensembl"/>
        </authorList>
    </citation>
    <scope>IDENTIFICATION</scope>
</reference>
<feature type="region of interest" description="Disordered" evidence="13">
    <location>
        <begin position="61"/>
        <end position="107"/>
    </location>
</feature>
<dbReference type="InterPro" id="IPR051547">
    <property type="entry name" value="TDP2-like"/>
</dbReference>
<evidence type="ECO:0000256" key="10">
    <source>
        <dbReference type="ARBA" id="ARBA00023204"/>
    </source>
</evidence>
<evidence type="ECO:0000256" key="4">
    <source>
        <dbReference type="ARBA" id="ARBA00017870"/>
    </source>
</evidence>
<name>A0A8B9MBQ6_9AVES</name>
<dbReference type="PANTHER" id="PTHR15822">
    <property type="entry name" value="TRAF AND TNF RECEPTOR-ASSOCIATED PROTEIN"/>
    <property type="match status" value="1"/>
</dbReference>
<evidence type="ECO:0000256" key="3">
    <source>
        <dbReference type="ARBA" id="ARBA00004322"/>
    </source>
</evidence>
<dbReference type="GO" id="GO:0046872">
    <property type="term" value="F:metal ion binding"/>
    <property type="evidence" value="ECO:0007669"/>
    <property type="project" value="UniProtKB-KW"/>
</dbReference>
<evidence type="ECO:0000256" key="5">
    <source>
        <dbReference type="ARBA" id="ARBA00022722"/>
    </source>
</evidence>
<dbReference type="SUPFAM" id="SSF56219">
    <property type="entry name" value="DNase I-like"/>
    <property type="match status" value="1"/>
</dbReference>
<keyword evidence="10" id="KW-0234">DNA repair</keyword>
<keyword evidence="8" id="KW-0378">Hydrolase</keyword>
<comment type="cofactor">
    <cofactor evidence="1">
        <name>Mn(2+)</name>
        <dbReference type="ChEBI" id="CHEBI:29035"/>
    </cofactor>
</comment>
<keyword evidence="9" id="KW-0460">Magnesium</keyword>
<dbReference type="InterPro" id="IPR036691">
    <property type="entry name" value="Endo/exonu/phosph_ase_sf"/>
</dbReference>
<dbReference type="InterPro" id="IPR005135">
    <property type="entry name" value="Endo/exonuclease/phosphatase"/>
</dbReference>
<protein>
    <recommendedName>
        <fullName evidence="4">Tyrosyl-DNA phosphodiesterase 2</fullName>
    </recommendedName>
    <alternativeName>
        <fullName evidence="12">5'-tyrosyl-DNA phosphodiesterase</fullName>
    </alternativeName>
</protein>
<evidence type="ECO:0000256" key="7">
    <source>
        <dbReference type="ARBA" id="ARBA00022763"/>
    </source>
</evidence>
<dbReference type="CDD" id="cd09080">
    <property type="entry name" value="TDP2"/>
    <property type="match status" value="1"/>
</dbReference>
<dbReference type="GO" id="GO:0004518">
    <property type="term" value="F:nuclease activity"/>
    <property type="evidence" value="ECO:0007669"/>
    <property type="project" value="UniProtKB-KW"/>
</dbReference>
<keyword evidence="6" id="KW-0479">Metal-binding</keyword>
<dbReference type="Ensembl" id="ENSANIT00000006641.1">
    <property type="protein sequence ID" value="ENSANIP00000006425.1"/>
    <property type="gene ID" value="ENSANIG00000004360.1"/>
</dbReference>
<evidence type="ECO:0000256" key="8">
    <source>
        <dbReference type="ARBA" id="ARBA00022801"/>
    </source>
</evidence>
<reference evidence="15" key="2">
    <citation type="submission" date="2025-09" db="UniProtKB">
        <authorList>
            <consortium name="Ensembl"/>
        </authorList>
    </citation>
    <scope>IDENTIFICATION</scope>
</reference>
<dbReference type="Pfam" id="PF03372">
    <property type="entry name" value="Exo_endo_phos"/>
    <property type="match status" value="1"/>
</dbReference>
<dbReference type="Gene3D" id="3.60.10.10">
    <property type="entry name" value="Endonuclease/exonuclease/phosphatase"/>
    <property type="match status" value="1"/>
</dbReference>
<dbReference type="FunFam" id="3.60.10.10:FF:000024">
    <property type="entry name" value="Tyrosyl-DNA phosphodiesterase 2"/>
    <property type="match status" value="1"/>
</dbReference>
<keyword evidence="5" id="KW-0540">Nuclease</keyword>
<evidence type="ECO:0000256" key="2">
    <source>
        <dbReference type="ARBA" id="ARBA00001946"/>
    </source>
</evidence>
<comment type="cofactor">
    <cofactor evidence="2">
        <name>Mg(2+)</name>
        <dbReference type="ChEBI" id="CHEBI:18420"/>
    </cofactor>
</comment>
<dbReference type="GO" id="GO:0016605">
    <property type="term" value="C:PML body"/>
    <property type="evidence" value="ECO:0007669"/>
    <property type="project" value="UniProtKB-SubCell"/>
</dbReference>
<dbReference type="GO" id="GO:0005737">
    <property type="term" value="C:cytoplasm"/>
    <property type="evidence" value="ECO:0007669"/>
    <property type="project" value="TreeGrafter"/>
</dbReference>
<dbReference type="GO" id="GO:0003697">
    <property type="term" value="F:single-stranded DNA binding"/>
    <property type="evidence" value="ECO:0007669"/>
    <property type="project" value="TreeGrafter"/>
</dbReference>
<evidence type="ECO:0000256" key="11">
    <source>
        <dbReference type="ARBA" id="ARBA00023242"/>
    </source>
</evidence>